<sequence length="118" mass="13287">MTTIEIQSFQEMLTIASDFGIQSVAQLHFFLEVAKTNAPTFTIIDLASTNDASSKSYKKALGQFRKLSSGSPYRSNDGLNLLEYVETGMNRRIWLTPKGHVLLQSLNIKEYDTCSEHH</sequence>
<dbReference type="AlphaFoldDB" id="A0A3E0DST5"/>
<proteinExistence type="predicted"/>
<dbReference type="EMBL" id="QUNG01000002">
    <property type="protein sequence ID" value="REG85543.1"/>
    <property type="molecule type" value="Genomic_DNA"/>
</dbReference>
<comment type="caution">
    <text evidence="1">The sequence shown here is derived from an EMBL/GenBank/DDBJ whole genome shotgun (WGS) entry which is preliminary data.</text>
</comment>
<reference evidence="1 2" key="1">
    <citation type="submission" date="2018-08" db="EMBL/GenBank/DDBJ databases">
        <title>Genomic Encyclopedia of Type Strains, Phase III (KMG-III): the genomes of soil and plant-associated and newly described type strains.</title>
        <authorList>
            <person name="Whitman W."/>
        </authorList>
    </citation>
    <scope>NUCLEOTIDE SEQUENCE [LARGE SCALE GENOMIC DNA]</scope>
    <source>
        <strain evidence="1 2">CECT 7375</strain>
    </source>
</reference>
<keyword evidence="2" id="KW-1185">Reference proteome</keyword>
<dbReference type="RefSeq" id="WP_115896350.1">
    <property type="nucleotide sequence ID" value="NZ_QUNG01000002.1"/>
</dbReference>
<dbReference type="Proteomes" id="UP000256542">
    <property type="component" value="Unassembled WGS sequence"/>
</dbReference>
<protein>
    <submittedName>
        <fullName evidence="1">Uncharacterized protein</fullName>
    </submittedName>
</protein>
<name>A0A3E0DST5_9GAMM</name>
<dbReference type="OrthoDB" id="6105902at2"/>
<gene>
    <name evidence="1" type="ORF">DFP81_10276</name>
</gene>
<evidence type="ECO:0000313" key="2">
    <source>
        <dbReference type="Proteomes" id="UP000256542"/>
    </source>
</evidence>
<evidence type="ECO:0000313" key="1">
    <source>
        <dbReference type="EMBL" id="REG85543.1"/>
    </source>
</evidence>
<organism evidence="1 2">
    <name type="scientific">Marinomonas pollencensis</name>
    <dbReference type="NCBI Taxonomy" id="491954"/>
    <lineage>
        <taxon>Bacteria</taxon>
        <taxon>Pseudomonadati</taxon>
        <taxon>Pseudomonadota</taxon>
        <taxon>Gammaproteobacteria</taxon>
        <taxon>Oceanospirillales</taxon>
        <taxon>Oceanospirillaceae</taxon>
        <taxon>Marinomonas</taxon>
    </lineage>
</organism>
<accession>A0A3E0DST5</accession>